<dbReference type="InterPro" id="IPR051081">
    <property type="entry name" value="HTH_MetalResp_TranReg"/>
</dbReference>
<dbReference type="CDD" id="cd00090">
    <property type="entry name" value="HTH_ARSR"/>
    <property type="match status" value="1"/>
</dbReference>
<dbReference type="OrthoDB" id="9798835at2"/>
<dbReference type="PROSITE" id="PS50987">
    <property type="entry name" value="HTH_ARSR_2"/>
    <property type="match status" value="1"/>
</dbReference>
<dbReference type="GO" id="GO:0003677">
    <property type="term" value="F:DNA binding"/>
    <property type="evidence" value="ECO:0007669"/>
    <property type="project" value="UniProtKB-KW"/>
</dbReference>
<dbReference type="PANTHER" id="PTHR33154:SF33">
    <property type="entry name" value="TRANSCRIPTIONAL REPRESSOR SDPR"/>
    <property type="match status" value="1"/>
</dbReference>
<dbReference type="GO" id="GO:0003700">
    <property type="term" value="F:DNA-binding transcription factor activity"/>
    <property type="evidence" value="ECO:0007669"/>
    <property type="project" value="InterPro"/>
</dbReference>
<keyword evidence="6" id="KW-1185">Reference proteome</keyword>
<evidence type="ECO:0000256" key="2">
    <source>
        <dbReference type="ARBA" id="ARBA00023125"/>
    </source>
</evidence>
<dbReference type="NCBIfam" id="NF033788">
    <property type="entry name" value="HTH_metalloreg"/>
    <property type="match status" value="1"/>
</dbReference>
<dbReference type="InterPro" id="IPR036390">
    <property type="entry name" value="WH_DNA-bd_sf"/>
</dbReference>
<name>A0A5C1A8A4_9BACT</name>
<dbReference type="InterPro" id="IPR011991">
    <property type="entry name" value="ArsR-like_HTH"/>
</dbReference>
<evidence type="ECO:0000259" key="4">
    <source>
        <dbReference type="PROSITE" id="PS50987"/>
    </source>
</evidence>
<keyword evidence="1" id="KW-0805">Transcription regulation</keyword>
<evidence type="ECO:0000313" key="6">
    <source>
        <dbReference type="Proteomes" id="UP000324974"/>
    </source>
</evidence>
<dbReference type="EMBL" id="CP042425">
    <property type="protein sequence ID" value="QEL14725.1"/>
    <property type="molecule type" value="Genomic_DNA"/>
</dbReference>
<dbReference type="PRINTS" id="PR00778">
    <property type="entry name" value="HTHARSR"/>
</dbReference>
<dbReference type="AlphaFoldDB" id="A0A5C1A8A4"/>
<feature type="domain" description="HTH arsR-type" evidence="4">
    <location>
        <begin position="2"/>
        <end position="105"/>
    </location>
</feature>
<evidence type="ECO:0000256" key="1">
    <source>
        <dbReference type="ARBA" id="ARBA00023015"/>
    </source>
</evidence>
<proteinExistence type="predicted"/>
<evidence type="ECO:0000256" key="3">
    <source>
        <dbReference type="ARBA" id="ARBA00023163"/>
    </source>
</evidence>
<dbReference type="Gene3D" id="1.10.10.10">
    <property type="entry name" value="Winged helix-like DNA-binding domain superfamily/Winged helix DNA-binding domain"/>
    <property type="match status" value="1"/>
</dbReference>
<protein>
    <submittedName>
        <fullName evidence="5">ArsR family transcriptional regulator</fullName>
    </submittedName>
</protein>
<dbReference type="KEGG" id="lrs:PX52LOC_01619"/>
<dbReference type="PANTHER" id="PTHR33154">
    <property type="entry name" value="TRANSCRIPTIONAL REGULATOR, ARSR FAMILY"/>
    <property type="match status" value="1"/>
</dbReference>
<dbReference type="InterPro" id="IPR036388">
    <property type="entry name" value="WH-like_DNA-bd_sf"/>
</dbReference>
<organism evidence="5 6">
    <name type="scientific">Limnoglobus roseus</name>
    <dbReference type="NCBI Taxonomy" id="2598579"/>
    <lineage>
        <taxon>Bacteria</taxon>
        <taxon>Pseudomonadati</taxon>
        <taxon>Planctomycetota</taxon>
        <taxon>Planctomycetia</taxon>
        <taxon>Gemmatales</taxon>
        <taxon>Gemmataceae</taxon>
        <taxon>Limnoglobus</taxon>
    </lineage>
</organism>
<keyword evidence="3" id="KW-0804">Transcription</keyword>
<keyword evidence="2" id="KW-0238">DNA-binding</keyword>
<sequence>MIDYQEARRIAVMLAAVGETTRMLILHRLAESPRNVGELAELIGIPMVNMSHHLGVMRQAGLLEDQKDGRKVVYRFRPEIYTPGGDAPDVVGTLQLGCYRLSIVKSEDSGKAKGKAGKKGE</sequence>
<dbReference type="InterPro" id="IPR001845">
    <property type="entry name" value="HTH_ArsR_DNA-bd_dom"/>
</dbReference>
<reference evidence="6" key="1">
    <citation type="submission" date="2019-08" db="EMBL/GenBank/DDBJ databases">
        <title>Limnoglobus roseus gen. nov., sp. nov., a novel freshwater planctomycete with a giant genome from the family Gemmataceae.</title>
        <authorList>
            <person name="Kulichevskaya I.S."/>
            <person name="Naumoff D.G."/>
            <person name="Miroshnikov K."/>
            <person name="Ivanova A."/>
            <person name="Philippov D.A."/>
            <person name="Hakobyan A."/>
            <person name="Rijpstra I.C."/>
            <person name="Sinninghe Damste J.S."/>
            <person name="Liesack W."/>
            <person name="Dedysh S.N."/>
        </authorList>
    </citation>
    <scope>NUCLEOTIDE SEQUENCE [LARGE SCALE GENOMIC DNA]</scope>
    <source>
        <strain evidence="6">PX52</strain>
    </source>
</reference>
<dbReference type="SUPFAM" id="SSF46785">
    <property type="entry name" value="Winged helix' DNA-binding domain"/>
    <property type="match status" value="1"/>
</dbReference>
<dbReference type="Proteomes" id="UP000324974">
    <property type="component" value="Chromosome"/>
</dbReference>
<evidence type="ECO:0000313" key="5">
    <source>
        <dbReference type="EMBL" id="QEL14725.1"/>
    </source>
</evidence>
<dbReference type="SMART" id="SM00418">
    <property type="entry name" value="HTH_ARSR"/>
    <property type="match status" value="1"/>
</dbReference>
<accession>A0A5C1A8A4</accession>
<gene>
    <name evidence="5" type="ORF">PX52LOC_01619</name>
</gene>
<dbReference type="Pfam" id="PF12840">
    <property type="entry name" value="HTH_20"/>
    <property type="match status" value="1"/>
</dbReference>